<dbReference type="SUPFAM" id="SSF142823">
    <property type="entry name" value="ComB-like"/>
    <property type="match status" value="1"/>
</dbReference>
<dbReference type="Gene3D" id="3.90.1560.10">
    <property type="entry name" value="ComB-like"/>
    <property type="match status" value="1"/>
</dbReference>
<reference evidence="2" key="1">
    <citation type="journal article" date="2019" name="Int. J. Syst. Evol. Microbiol.">
        <title>The Global Catalogue of Microorganisms (GCM) 10K type strain sequencing project: providing services to taxonomists for standard genome sequencing and annotation.</title>
        <authorList>
            <consortium name="The Broad Institute Genomics Platform"/>
            <consortium name="The Broad Institute Genome Sequencing Center for Infectious Disease"/>
            <person name="Wu L."/>
            <person name="Ma J."/>
        </authorList>
    </citation>
    <scope>NUCLEOTIDE SEQUENCE [LARGE SCALE GENOMIC DNA]</scope>
    <source>
        <strain evidence="2">JCM 18956</strain>
    </source>
</reference>
<accession>A0ABP8VWE1</accession>
<sequence>MLQCALTYPGEVSSPDGEAQQRRYQVRFDWGETGARRIASGAHVVVVADELDGHGQASAAQLAAAVAEASGPAAAVFSVTEACADDAAARILALQASLGDRAVVAIVAAGSLDDDGFRAPVEDLLAAGAVVDALATQGIDFASPEAAAACAAFVGLRRATAHLSTSTVSAAHAWPAGGNGDARAQRDAHPAVVSVLREYAGGLLG</sequence>
<keyword evidence="2" id="KW-1185">Reference proteome</keyword>
<evidence type="ECO:0000313" key="2">
    <source>
        <dbReference type="Proteomes" id="UP001501295"/>
    </source>
</evidence>
<protein>
    <recommendedName>
        <fullName evidence="3">2-phosphosulfolactate phosphatase</fullName>
    </recommendedName>
</protein>
<dbReference type="InterPro" id="IPR036702">
    <property type="entry name" value="ComB-like_sf"/>
</dbReference>
<dbReference type="EMBL" id="BAABLM010000003">
    <property type="protein sequence ID" value="GAA4674562.1"/>
    <property type="molecule type" value="Genomic_DNA"/>
</dbReference>
<evidence type="ECO:0008006" key="3">
    <source>
        <dbReference type="Google" id="ProtNLM"/>
    </source>
</evidence>
<comment type="caution">
    <text evidence="1">The sequence shown here is derived from an EMBL/GenBank/DDBJ whole genome shotgun (WGS) entry which is preliminary data.</text>
</comment>
<name>A0ABP8VWE1_9MICO</name>
<dbReference type="Proteomes" id="UP001501295">
    <property type="component" value="Unassembled WGS sequence"/>
</dbReference>
<gene>
    <name evidence="1" type="ORF">GCM10025780_18810</name>
</gene>
<organism evidence="1 2">
    <name type="scientific">Frondihabitans cladoniiphilus</name>
    <dbReference type="NCBI Taxonomy" id="715785"/>
    <lineage>
        <taxon>Bacteria</taxon>
        <taxon>Bacillati</taxon>
        <taxon>Actinomycetota</taxon>
        <taxon>Actinomycetes</taxon>
        <taxon>Micrococcales</taxon>
        <taxon>Microbacteriaceae</taxon>
        <taxon>Frondihabitans</taxon>
    </lineage>
</organism>
<proteinExistence type="predicted"/>
<evidence type="ECO:0000313" key="1">
    <source>
        <dbReference type="EMBL" id="GAA4674562.1"/>
    </source>
</evidence>